<feature type="transmembrane region" description="Helical" evidence="1">
    <location>
        <begin position="109"/>
        <end position="126"/>
    </location>
</feature>
<evidence type="ECO:0000313" key="3">
    <source>
        <dbReference type="Proteomes" id="UP000295611"/>
    </source>
</evidence>
<name>A0A4R7BBB3_9NEIS</name>
<dbReference type="InterPro" id="IPR018688">
    <property type="entry name" value="PpoB2-like"/>
</dbReference>
<sequence length="237" mass="25946">MRLPLVVGGSAAAWALLCLDRAGWVPAGLCSTYSQAPLWRVSPLELASHWLPMELAMMLPLALLPLAFLHDRSLARRRWRAEWAFLSAYLLLWLVAGGCLQVLVAVLRGYLATTGTALAVAVALLWQCSPVKQRSLNGCHRQPRLSAFGLAADRDAWGYGIAYGRYCIGACWALMLLPLMVEQGHLFGMAVCMLFALGERLETPAAPAWGWHGPGKALRLLWRLTGASARVRMARGI</sequence>
<keyword evidence="1" id="KW-0472">Membrane</keyword>
<dbReference type="Proteomes" id="UP000295611">
    <property type="component" value="Unassembled WGS sequence"/>
</dbReference>
<dbReference type="AlphaFoldDB" id="A0A4R7BBB3"/>
<keyword evidence="3" id="KW-1185">Reference proteome</keyword>
<dbReference type="Pfam" id="PF09948">
    <property type="entry name" value="PpoB2"/>
    <property type="match status" value="1"/>
</dbReference>
<accession>A0A4R7BBB3</accession>
<dbReference type="EMBL" id="SNZP01000002">
    <property type="protein sequence ID" value="TDR81933.1"/>
    <property type="molecule type" value="Genomic_DNA"/>
</dbReference>
<evidence type="ECO:0000313" key="2">
    <source>
        <dbReference type="EMBL" id="TDR81933.1"/>
    </source>
</evidence>
<gene>
    <name evidence="2" type="ORF">DFP86_10243</name>
</gene>
<comment type="caution">
    <text evidence="2">The sequence shown here is derived from an EMBL/GenBank/DDBJ whole genome shotgun (WGS) entry which is preliminary data.</text>
</comment>
<proteinExistence type="predicted"/>
<feature type="transmembrane region" description="Helical" evidence="1">
    <location>
        <begin position="81"/>
        <end position="103"/>
    </location>
</feature>
<protein>
    <submittedName>
        <fullName evidence="2">Putative metal-binding integral membrane protein DUF2182</fullName>
    </submittedName>
</protein>
<organism evidence="2 3">
    <name type="scientific">Paludibacterium purpuratum</name>
    <dbReference type="NCBI Taxonomy" id="1144873"/>
    <lineage>
        <taxon>Bacteria</taxon>
        <taxon>Pseudomonadati</taxon>
        <taxon>Pseudomonadota</taxon>
        <taxon>Betaproteobacteria</taxon>
        <taxon>Neisseriales</taxon>
        <taxon>Chromobacteriaceae</taxon>
        <taxon>Paludibacterium</taxon>
    </lineage>
</organism>
<feature type="transmembrane region" description="Helical" evidence="1">
    <location>
        <begin position="51"/>
        <end position="69"/>
    </location>
</feature>
<keyword evidence="1" id="KW-1133">Transmembrane helix</keyword>
<evidence type="ECO:0000256" key="1">
    <source>
        <dbReference type="SAM" id="Phobius"/>
    </source>
</evidence>
<reference evidence="2 3" key="1">
    <citation type="submission" date="2019-03" db="EMBL/GenBank/DDBJ databases">
        <title>Genomic Encyclopedia of Type Strains, Phase III (KMG-III): the genomes of soil and plant-associated and newly described type strains.</title>
        <authorList>
            <person name="Whitman W."/>
        </authorList>
    </citation>
    <scope>NUCLEOTIDE SEQUENCE [LARGE SCALE GENOMIC DNA]</scope>
    <source>
        <strain evidence="2 3">CECT 8976</strain>
    </source>
</reference>
<keyword evidence="1" id="KW-0812">Transmembrane</keyword>